<evidence type="ECO:0000313" key="2">
    <source>
        <dbReference type="EMBL" id="KAK7947814.1"/>
    </source>
</evidence>
<feature type="region of interest" description="Disordered" evidence="1">
    <location>
        <begin position="55"/>
        <end position="124"/>
    </location>
</feature>
<feature type="compositionally biased region" description="Basic and acidic residues" evidence="1">
    <location>
        <begin position="82"/>
        <end position="101"/>
    </location>
</feature>
<evidence type="ECO:0000256" key="1">
    <source>
        <dbReference type="SAM" id="MobiDB-lite"/>
    </source>
</evidence>
<accession>A0ABR1Q5L4</accession>
<dbReference type="EMBL" id="JAQQWE010000006">
    <property type="protein sequence ID" value="KAK7947814.1"/>
    <property type="molecule type" value="Genomic_DNA"/>
</dbReference>
<gene>
    <name evidence="2" type="ORF">PG986_008700</name>
</gene>
<dbReference type="GeneID" id="92077984"/>
<name>A0ABR1Q5L4_9PEZI</name>
<sequence>MSSISASGRGSKHTLLNPSHAAARTTSLVDFISEGATYTKSLRPKSRSIARTLPEDLEINARNRRLKMTGPTRAPTHPTHPAPDERYRDRGIQRGIERQDRATSINAQQHNRHKAQPLQPEGKLYDKLERFRTKRLKEKDEEKQHVANRQRRFALWLLTIPSQ</sequence>
<feature type="compositionally biased region" description="Low complexity" evidence="1">
    <location>
        <begin position="69"/>
        <end position="79"/>
    </location>
</feature>
<organism evidence="2 3">
    <name type="scientific">Apiospora aurea</name>
    <dbReference type="NCBI Taxonomy" id="335848"/>
    <lineage>
        <taxon>Eukaryota</taxon>
        <taxon>Fungi</taxon>
        <taxon>Dikarya</taxon>
        <taxon>Ascomycota</taxon>
        <taxon>Pezizomycotina</taxon>
        <taxon>Sordariomycetes</taxon>
        <taxon>Xylariomycetidae</taxon>
        <taxon>Amphisphaeriales</taxon>
        <taxon>Apiosporaceae</taxon>
        <taxon>Apiospora</taxon>
    </lineage>
</organism>
<proteinExistence type="predicted"/>
<comment type="caution">
    <text evidence="2">The sequence shown here is derived from an EMBL/GenBank/DDBJ whole genome shotgun (WGS) entry which is preliminary data.</text>
</comment>
<protein>
    <submittedName>
        <fullName evidence="2">Uncharacterized protein</fullName>
    </submittedName>
</protein>
<keyword evidence="3" id="KW-1185">Reference proteome</keyword>
<dbReference type="RefSeq" id="XP_066697320.1">
    <property type="nucleotide sequence ID" value="XM_066844922.1"/>
</dbReference>
<dbReference type="Proteomes" id="UP001391051">
    <property type="component" value="Unassembled WGS sequence"/>
</dbReference>
<reference evidence="2 3" key="1">
    <citation type="submission" date="2023-01" db="EMBL/GenBank/DDBJ databases">
        <title>Analysis of 21 Apiospora genomes using comparative genomics revels a genus with tremendous synthesis potential of carbohydrate active enzymes and secondary metabolites.</title>
        <authorList>
            <person name="Sorensen T."/>
        </authorList>
    </citation>
    <scope>NUCLEOTIDE SEQUENCE [LARGE SCALE GENOMIC DNA]</scope>
    <source>
        <strain evidence="2 3">CBS 24483</strain>
    </source>
</reference>
<evidence type="ECO:0000313" key="3">
    <source>
        <dbReference type="Proteomes" id="UP001391051"/>
    </source>
</evidence>